<feature type="region of interest" description="Disordered" evidence="2">
    <location>
        <begin position="761"/>
        <end position="781"/>
    </location>
</feature>
<dbReference type="EMBL" id="JABANP010000567">
    <property type="protein sequence ID" value="KAF4680846.1"/>
    <property type="molecule type" value="Genomic_DNA"/>
</dbReference>
<accession>A0A7J6NAJ9</accession>
<feature type="domain" description="K Homology" evidence="3">
    <location>
        <begin position="386"/>
        <end position="476"/>
    </location>
</feature>
<protein>
    <recommendedName>
        <fullName evidence="3">K Homology domain-containing protein</fullName>
    </recommendedName>
</protein>
<dbReference type="AlphaFoldDB" id="A0A7J6NAJ9"/>
<comment type="caution">
    <text evidence="4">The sequence shown here is derived from an EMBL/GenBank/DDBJ whole genome shotgun (WGS) entry which is preliminary data.</text>
</comment>
<dbReference type="SMART" id="SM00322">
    <property type="entry name" value="KH"/>
    <property type="match status" value="2"/>
</dbReference>
<dbReference type="Proteomes" id="UP000541610">
    <property type="component" value="Unassembled WGS sequence"/>
</dbReference>
<proteinExistence type="predicted"/>
<dbReference type="Gene3D" id="3.30.1370.10">
    <property type="entry name" value="K Homology domain, type 1"/>
    <property type="match status" value="1"/>
</dbReference>
<evidence type="ECO:0000313" key="5">
    <source>
        <dbReference type="Proteomes" id="UP000541610"/>
    </source>
</evidence>
<feature type="region of interest" description="Disordered" evidence="2">
    <location>
        <begin position="638"/>
        <end position="663"/>
    </location>
</feature>
<name>A0A7J6NAJ9_PEROL</name>
<evidence type="ECO:0000256" key="2">
    <source>
        <dbReference type="SAM" id="MobiDB-lite"/>
    </source>
</evidence>
<keyword evidence="1" id="KW-0694">RNA-binding</keyword>
<feature type="domain" description="K Homology" evidence="3">
    <location>
        <begin position="213"/>
        <end position="300"/>
    </location>
</feature>
<gene>
    <name evidence="4" type="ORF">FOZ60_012878</name>
</gene>
<feature type="region of interest" description="Disordered" evidence="2">
    <location>
        <begin position="1"/>
        <end position="36"/>
    </location>
</feature>
<dbReference type="InterPro" id="IPR036612">
    <property type="entry name" value="KH_dom_type_1_sf"/>
</dbReference>
<evidence type="ECO:0000259" key="3">
    <source>
        <dbReference type="SMART" id="SM00322"/>
    </source>
</evidence>
<reference evidence="4 5" key="1">
    <citation type="submission" date="2020-04" db="EMBL/GenBank/DDBJ databases">
        <title>Perkinsus olseni comparative genomics.</title>
        <authorList>
            <person name="Bogema D.R."/>
        </authorList>
    </citation>
    <scope>NUCLEOTIDE SEQUENCE [LARGE SCALE GENOMIC DNA]</scope>
    <source>
        <strain evidence="4">00978-12</strain>
    </source>
</reference>
<feature type="non-terminal residue" evidence="4">
    <location>
        <position position="1"/>
    </location>
</feature>
<dbReference type="OrthoDB" id="429337at2759"/>
<feature type="compositionally biased region" description="Low complexity" evidence="2">
    <location>
        <begin position="7"/>
        <end position="22"/>
    </location>
</feature>
<feature type="region of interest" description="Disordered" evidence="2">
    <location>
        <begin position="905"/>
        <end position="971"/>
    </location>
</feature>
<evidence type="ECO:0000313" key="4">
    <source>
        <dbReference type="EMBL" id="KAF4680846.1"/>
    </source>
</evidence>
<feature type="region of interest" description="Disordered" evidence="2">
    <location>
        <begin position="121"/>
        <end position="158"/>
    </location>
</feature>
<dbReference type="InterPro" id="IPR004088">
    <property type="entry name" value="KH_dom_type_1"/>
</dbReference>
<dbReference type="InterPro" id="IPR004087">
    <property type="entry name" value="KH_dom"/>
</dbReference>
<feature type="compositionally biased region" description="Low complexity" evidence="2">
    <location>
        <begin position="950"/>
        <end position="960"/>
    </location>
</feature>
<feature type="region of interest" description="Disordered" evidence="2">
    <location>
        <begin position="428"/>
        <end position="447"/>
    </location>
</feature>
<evidence type="ECO:0000256" key="1">
    <source>
        <dbReference type="PROSITE-ProRule" id="PRU00117"/>
    </source>
</evidence>
<dbReference type="SUPFAM" id="SSF54791">
    <property type="entry name" value="Eukaryotic type KH-domain (KH-domain type I)"/>
    <property type="match status" value="1"/>
</dbReference>
<organism evidence="4 5">
    <name type="scientific">Perkinsus olseni</name>
    <name type="common">Perkinsus atlanticus</name>
    <dbReference type="NCBI Taxonomy" id="32597"/>
    <lineage>
        <taxon>Eukaryota</taxon>
        <taxon>Sar</taxon>
        <taxon>Alveolata</taxon>
        <taxon>Perkinsozoa</taxon>
        <taxon>Perkinsea</taxon>
        <taxon>Perkinsida</taxon>
        <taxon>Perkinsidae</taxon>
        <taxon>Perkinsus</taxon>
    </lineage>
</organism>
<sequence>MSPSPAPQTSTTTTTNSARTIPRAGPWSGSGRGAWGSDTISAQQLMAVGADVSGENLAKLMAFEKKKDDKSAAVMLAALSDPDLAELKMRAVNSLESVVKDTSQVHARMMKLEGSIKALAAEAKSQQKEHEQPGRTASRGASAHPSAKRSASRSIGPSIGSKLKDLQLEFSKLGNKKADCIAHTRALEIAKKTVEEELDCRDTCTALKLPRTRYEEMRLVIPAEKVQRSRGRNGANFRRLANQFGVLVDEVEQLAQYSQSDATGGSGDEDGPLTVKIRGEKKRVSECYAELKHEVCEEIRYYRELDNSQLQAMAFFAKYIEKEIEERYSWVSCRLVVMFKEKQVLMKLADMGSEEKQQQQQSSGRSDPKLRNVFDKVKRAIADRLNGYSTVALTAKNQASVIIGKGGQNIDKLRAETGCFLYIENPSGVSTRQSSPSAEGDGDDDAVNEAQYGSLRIIGKKRDLNAAKETVMKFVESQKRSTLVWRIDEETDAEDLIECIWDRRTVKRDPTFGNVGRAPQYGLTGYRRRLRDAGFMLRVELDDGRFGSGRRQAMHTGDPSKDAAASGHVELIFECYPGEFEGAKKVMYDMMDEWREHNFRCTISLRSDLSKQLLNLGRGGQGLQKFRTLAREKGVEISIRRGNPGHAPSLGSNDDADEEETGSCPTMVLSGVEANVLEVEQHWIDRLEKFKRENKTSELTLSIEHLFAFGLTDLTPPSPSTSEDTPTKENGTNAAEKYETLVVNCGPNAVEDATRTLFKHVRSSPGPEDGENGPLSNTGSVDFSKDACGTVTLHLRGTEQFLGRMKDAVSRLLESFSATNLVLGVPATSRKPTVARFIRYPLVSSVATLNEEVLSHLRNRYHVEARIIKNPYEGDDFGHYLMVTAESKEAEMGGCREEVTRIINKEPPQATAGPELGAGPRAVSASTTPLPSADGEVAAVVTPEASRPDAAAATSAAAAAEQMRRSSQIMQ</sequence>
<dbReference type="PROSITE" id="PS50084">
    <property type="entry name" value="KH_TYPE_1"/>
    <property type="match status" value="2"/>
</dbReference>
<dbReference type="Pfam" id="PF00013">
    <property type="entry name" value="KH_1"/>
    <property type="match status" value="1"/>
</dbReference>
<feature type="compositionally biased region" description="Polar residues" evidence="2">
    <location>
        <begin position="428"/>
        <end position="437"/>
    </location>
</feature>
<dbReference type="GO" id="GO:0003723">
    <property type="term" value="F:RNA binding"/>
    <property type="evidence" value="ECO:0007669"/>
    <property type="project" value="UniProtKB-UniRule"/>
</dbReference>